<dbReference type="EMBL" id="JANPWB010000011">
    <property type="protein sequence ID" value="KAJ1121958.1"/>
    <property type="molecule type" value="Genomic_DNA"/>
</dbReference>
<evidence type="ECO:0000313" key="4">
    <source>
        <dbReference type="EMBL" id="KAJ1121958.1"/>
    </source>
</evidence>
<evidence type="ECO:0000259" key="3">
    <source>
        <dbReference type="PROSITE" id="PS50041"/>
    </source>
</evidence>
<evidence type="ECO:0000313" key="5">
    <source>
        <dbReference type="Proteomes" id="UP001066276"/>
    </source>
</evidence>
<dbReference type="InterPro" id="IPR051379">
    <property type="entry name" value="C-type_Lectin_Receptor_IMM"/>
</dbReference>
<dbReference type="InterPro" id="IPR001304">
    <property type="entry name" value="C-type_lectin-like"/>
</dbReference>
<protein>
    <recommendedName>
        <fullName evidence="3">C-type lectin domain-containing protein</fullName>
    </recommendedName>
</protein>
<dbReference type="InterPro" id="IPR016186">
    <property type="entry name" value="C-type_lectin-like/link_sf"/>
</dbReference>
<feature type="domain" description="C-type lectin" evidence="3">
    <location>
        <begin position="97"/>
        <end position="209"/>
    </location>
</feature>
<evidence type="ECO:0000256" key="1">
    <source>
        <dbReference type="ARBA" id="ARBA00022734"/>
    </source>
</evidence>
<dbReference type="Proteomes" id="UP001066276">
    <property type="component" value="Chromosome 7"/>
</dbReference>
<dbReference type="SUPFAM" id="SSF56436">
    <property type="entry name" value="C-type lectin-like"/>
    <property type="match status" value="1"/>
</dbReference>
<keyword evidence="5" id="KW-1185">Reference proteome</keyword>
<keyword evidence="2" id="KW-1015">Disulfide bond</keyword>
<dbReference type="AlphaFoldDB" id="A0AAV7P0Y4"/>
<keyword evidence="1" id="KW-0430">Lectin</keyword>
<dbReference type="Gene3D" id="3.10.100.10">
    <property type="entry name" value="Mannose-Binding Protein A, subunit A"/>
    <property type="match status" value="1"/>
</dbReference>
<proteinExistence type="predicted"/>
<gene>
    <name evidence="4" type="ORF">NDU88_000464</name>
</gene>
<sequence>MVTGIALSVLRAFQMAQNSTPTNKNASLMLGQMEDHVCGQPDREQQVTSYIPLNPTVPDKSALMMLERLRDHLCGEIDHEEKGGSSCEVCPSGWLLSGGRCFFFSEVQRSWQSSWEHCRSQTSNLLVLQDETEMDILDRKRDDADFLWTGFRFSKTKNWWIWPNDSLVQGHKVRMRSGNLLDQGDSCGAYRAREIHHASCMSSNQWICVKPAFRFSL</sequence>
<comment type="caution">
    <text evidence="4">The sequence shown here is derived from an EMBL/GenBank/DDBJ whole genome shotgun (WGS) entry which is preliminary data.</text>
</comment>
<dbReference type="SMART" id="SM00034">
    <property type="entry name" value="CLECT"/>
    <property type="match status" value="1"/>
</dbReference>
<dbReference type="InterPro" id="IPR016187">
    <property type="entry name" value="CTDL_fold"/>
</dbReference>
<dbReference type="GO" id="GO:0030246">
    <property type="term" value="F:carbohydrate binding"/>
    <property type="evidence" value="ECO:0007669"/>
    <property type="project" value="UniProtKB-KW"/>
</dbReference>
<name>A0AAV7P0Y4_PLEWA</name>
<dbReference type="PANTHER" id="PTHR46746:SF9">
    <property type="entry name" value="CD209 ANTIGEN-LIKE PROTEIN C-LIKE"/>
    <property type="match status" value="1"/>
</dbReference>
<evidence type="ECO:0000256" key="2">
    <source>
        <dbReference type="ARBA" id="ARBA00023157"/>
    </source>
</evidence>
<dbReference type="PROSITE" id="PS50041">
    <property type="entry name" value="C_TYPE_LECTIN_2"/>
    <property type="match status" value="1"/>
</dbReference>
<dbReference type="Pfam" id="PF00059">
    <property type="entry name" value="Lectin_C"/>
    <property type="match status" value="1"/>
</dbReference>
<organism evidence="4 5">
    <name type="scientific">Pleurodeles waltl</name>
    <name type="common">Iberian ribbed newt</name>
    <dbReference type="NCBI Taxonomy" id="8319"/>
    <lineage>
        <taxon>Eukaryota</taxon>
        <taxon>Metazoa</taxon>
        <taxon>Chordata</taxon>
        <taxon>Craniata</taxon>
        <taxon>Vertebrata</taxon>
        <taxon>Euteleostomi</taxon>
        <taxon>Amphibia</taxon>
        <taxon>Batrachia</taxon>
        <taxon>Caudata</taxon>
        <taxon>Salamandroidea</taxon>
        <taxon>Salamandridae</taxon>
        <taxon>Pleurodelinae</taxon>
        <taxon>Pleurodeles</taxon>
    </lineage>
</organism>
<accession>A0AAV7P0Y4</accession>
<dbReference type="PANTHER" id="PTHR46746">
    <property type="entry name" value="KILLER CELL LECTIN-LIKE RECEPTOR SUBFAMILY F MEMBER 2"/>
    <property type="match status" value="1"/>
</dbReference>
<reference evidence="4" key="1">
    <citation type="journal article" date="2022" name="bioRxiv">
        <title>Sequencing and chromosome-scale assembly of the giantPleurodeles waltlgenome.</title>
        <authorList>
            <person name="Brown T."/>
            <person name="Elewa A."/>
            <person name="Iarovenko S."/>
            <person name="Subramanian E."/>
            <person name="Araus A.J."/>
            <person name="Petzold A."/>
            <person name="Susuki M."/>
            <person name="Suzuki K.-i.T."/>
            <person name="Hayashi T."/>
            <person name="Toyoda A."/>
            <person name="Oliveira C."/>
            <person name="Osipova E."/>
            <person name="Leigh N.D."/>
            <person name="Simon A."/>
            <person name="Yun M.H."/>
        </authorList>
    </citation>
    <scope>NUCLEOTIDE SEQUENCE</scope>
    <source>
        <strain evidence="4">20211129_DDA</strain>
        <tissue evidence="4">Liver</tissue>
    </source>
</reference>